<sequence length="93" mass="10458">MMASARQAPAYQRNPNHSQGADKHVSEGDSMHHNQLLKVEQVAGILCMSKSHVWAQAKDAPEFPKPFKLSAKQTRWKLSEVDAYINTMSATRH</sequence>
<feature type="region of interest" description="Disordered" evidence="1">
    <location>
        <begin position="1"/>
        <end position="31"/>
    </location>
</feature>
<feature type="compositionally biased region" description="Basic and acidic residues" evidence="1">
    <location>
        <begin position="20"/>
        <end position="31"/>
    </location>
</feature>
<evidence type="ECO:0000256" key="1">
    <source>
        <dbReference type="SAM" id="MobiDB-lite"/>
    </source>
</evidence>
<dbReference type="InterPro" id="IPR010260">
    <property type="entry name" value="AlpA"/>
</dbReference>
<dbReference type="Pfam" id="PF05930">
    <property type="entry name" value="Phage_AlpA"/>
    <property type="match status" value="1"/>
</dbReference>
<proteinExistence type="predicted"/>
<protein>
    <submittedName>
        <fullName evidence="2">AlpA family phage regulatory protein</fullName>
    </submittedName>
</protein>
<evidence type="ECO:0000313" key="3">
    <source>
        <dbReference type="Proteomes" id="UP000440498"/>
    </source>
</evidence>
<name>A0A6A7N419_9BURK</name>
<dbReference type="Proteomes" id="UP000440498">
    <property type="component" value="Unassembled WGS sequence"/>
</dbReference>
<accession>A0A6A7N419</accession>
<dbReference type="Gene3D" id="1.10.238.160">
    <property type="match status" value="1"/>
</dbReference>
<gene>
    <name evidence="2" type="ORF">GEV02_15875</name>
</gene>
<dbReference type="EMBL" id="WHUG01000005">
    <property type="protein sequence ID" value="MQA39631.1"/>
    <property type="molecule type" value="Genomic_DNA"/>
</dbReference>
<keyword evidence="3" id="KW-1185">Reference proteome</keyword>
<organism evidence="2 3">
    <name type="scientific">Rugamonas aquatica</name>
    <dbReference type="NCBI Taxonomy" id="2743357"/>
    <lineage>
        <taxon>Bacteria</taxon>
        <taxon>Pseudomonadati</taxon>
        <taxon>Pseudomonadota</taxon>
        <taxon>Betaproteobacteria</taxon>
        <taxon>Burkholderiales</taxon>
        <taxon>Oxalobacteraceae</taxon>
        <taxon>Telluria group</taxon>
        <taxon>Rugamonas</taxon>
    </lineage>
</organism>
<comment type="caution">
    <text evidence="2">The sequence shown here is derived from an EMBL/GenBank/DDBJ whole genome shotgun (WGS) entry which is preliminary data.</text>
</comment>
<reference evidence="2 3" key="1">
    <citation type="submission" date="2019-10" db="EMBL/GenBank/DDBJ databases">
        <title>Two novel species isolated from a subtropical stream in China.</title>
        <authorList>
            <person name="Lu H."/>
        </authorList>
    </citation>
    <scope>NUCLEOTIDE SEQUENCE [LARGE SCALE GENOMIC DNA]</scope>
    <source>
        <strain evidence="2 3">FT29W</strain>
    </source>
</reference>
<dbReference type="AlphaFoldDB" id="A0A6A7N419"/>
<evidence type="ECO:0000313" key="2">
    <source>
        <dbReference type="EMBL" id="MQA39631.1"/>
    </source>
</evidence>